<keyword evidence="6" id="KW-1185">Reference proteome</keyword>
<dbReference type="Pfam" id="PF00440">
    <property type="entry name" value="TetR_N"/>
    <property type="match status" value="1"/>
</dbReference>
<dbReference type="GO" id="GO:0003700">
    <property type="term" value="F:DNA-binding transcription factor activity"/>
    <property type="evidence" value="ECO:0007669"/>
    <property type="project" value="TreeGrafter"/>
</dbReference>
<dbReference type="SUPFAM" id="SSF46689">
    <property type="entry name" value="Homeodomain-like"/>
    <property type="match status" value="1"/>
</dbReference>
<organism evidence="5 6">
    <name type="scientific">Flavimaribacter sediminis</name>
    <dbReference type="NCBI Taxonomy" id="2865987"/>
    <lineage>
        <taxon>Bacteria</taxon>
        <taxon>Pseudomonadati</taxon>
        <taxon>Pseudomonadota</taxon>
        <taxon>Alphaproteobacteria</taxon>
        <taxon>Hyphomicrobiales</taxon>
        <taxon>Rhizobiaceae</taxon>
        <taxon>Flavimaribacter</taxon>
    </lineage>
</organism>
<comment type="caution">
    <text evidence="5">The sequence shown here is derived from an EMBL/GenBank/DDBJ whole genome shotgun (WGS) entry which is preliminary data.</text>
</comment>
<dbReference type="GO" id="GO:0000976">
    <property type="term" value="F:transcription cis-regulatory region binding"/>
    <property type="evidence" value="ECO:0007669"/>
    <property type="project" value="TreeGrafter"/>
</dbReference>
<dbReference type="Pfam" id="PF17939">
    <property type="entry name" value="TetR_C_30"/>
    <property type="match status" value="1"/>
</dbReference>
<evidence type="ECO:0000256" key="1">
    <source>
        <dbReference type="ARBA" id="ARBA00023125"/>
    </source>
</evidence>
<keyword evidence="1 2" id="KW-0238">DNA-binding</keyword>
<evidence type="ECO:0000313" key="5">
    <source>
        <dbReference type="EMBL" id="MBW8638554.1"/>
    </source>
</evidence>
<proteinExistence type="predicted"/>
<dbReference type="PROSITE" id="PS50977">
    <property type="entry name" value="HTH_TETR_2"/>
    <property type="match status" value="1"/>
</dbReference>
<dbReference type="SUPFAM" id="SSF48498">
    <property type="entry name" value="Tetracyclin repressor-like, C-terminal domain"/>
    <property type="match status" value="1"/>
</dbReference>
<evidence type="ECO:0000313" key="6">
    <source>
        <dbReference type="Proteomes" id="UP001196509"/>
    </source>
</evidence>
<dbReference type="EMBL" id="JAICBX010000002">
    <property type="protein sequence ID" value="MBW8638554.1"/>
    <property type="molecule type" value="Genomic_DNA"/>
</dbReference>
<name>A0AAE2ZKM0_9HYPH</name>
<evidence type="ECO:0000259" key="4">
    <source>
        <dbReference type="PROSITE" id="PS50977"/>
    </source>
</evidence>
<dbReference type="InterPro" id="IPR036271">
    <property type="entry name" value="Tet_transcr_reg_TetR-rel_C_sf"/>
</dbReference>
<dbReference type="PANTHER" id="PTHR30055:SF235">
    <property type="entry name" value="TRANSCRIPTIONAL REGULATORY PROTEIN"/>
    <property type="match status" value="1"/>
</dbReference>
<sequence length="219" mass="24088">MNAVRTQESRRQRAPSKRSLETRARVLDAAEKLFAEHGFDGASLRDMARLAGVHLAQVNFHGGAKEDLFFTVVARRAGELSQLRMEALEDVKARGRPTVRSVLEAFIHPYLDRAAHGGPQWLAYARLIAHVSTDIRWRHVSEACFDPAATAFAREIAMLYPGGDHRKIAAALVFSVSAMLSLTTARWRIDALAGAEAGDISMEDCLLDYCEAGIRAALS</sequence>
<dbReference type="PANTHER" id="PTHR30055">
    <property type="entry name" value="HTH-TYPE TRANSCRIPTIONAL REGULATOR RUTR"/>
    <property type="match status" value="1"/>
</dbReference>
<protein>
    <submittedName>
        <fullName evidence="5">TetR family transcriptional regulator</fullName>
    </submittedName>
</protein>
<dbReference type="AlphaFoldDB" id="A0AAE2ZKM0"/>
<reference evidence="5" key="1">
    <citation type="submission" date="2021-08" db="EMBL/GenBank/DDBJ databases">
        <title>Hoeflea bacterium WL0058 sp. nov., isolated from the sediment.</title>
        <authorList>
            <person name="Wang L."/>
            <person name="Zhang D."/>
        </authorList>
    </citation>
    <scope>NUCLEOTIDE SEQUENCE</scope>
    <source>
        <strain evidence="5">WL0058</strain>
    </source>
</reference>
<dbReference type="InterPro" id="IPR050109">
    <property type="entry name" value="HTH-type_TetR-like_transc_reg"/>
</dbReference>
<dbReference type="PRINTS" id="PR00455">
    <property type="entry name" value="HTHTETR"/>
</dbReference>
<evidence type="ECO:0000256" key="3">
    <source>
        <dbReference type="SAM" id="MobiDB-lite"/>
    </source>
</evidence>
<dbReference type="InterPro" id="IPR009057">
    <property type="entry name" value="Homeodomain-like_sf"/>
</dbReference>
<dbReference type="RefSeq" id="WP_220229166.1">
    <property type="nucleotide sequence ID" value="NZ_JAICBX010000002.1"/>
</dbReference>
<feature type="DNA-binding region" description="H-T-H motif" evidence="2">
    <location>
        <begin position="43"/>
        <end position="62"/>
    </location>
</feature>
<dbReference type="Proteomes" id="UP001196509">
    <property type="component" value="Unassembled WGS sequence"/>
</dbReference>
<accession>A0AAE2ZKM0</accession>
<evidence type="ECO:0000256" key="2">
    <source>
        <dbReference type="PROSITE-ProRule" id="PRU00335"/>
    </source>
</evidence>
<dbReference type="InterPro" id="IPR041586">
    <property type="entry name" value="PsrA_TetR_C"/>
</dbReference>
<feature type="region of interest" description="Disordered" evidence="3">
    <location>
        <begin position="1"/>
        <end position="20"/>
    </location>
</feature>
<gene>
    <name evidence="5" type="ORF">K1W69_15260</name>
</gene>
<dbReference type="InterPro" id="IPR001647">
    <property type="entry name" value="HTH_TetR"/>
</dbReference>
<feature type="domain" description="HTH tetR-type" evidence="4">
    <location>
        <begin position="20"/>
        <end position="80"/>
    </location>
</feature>
<dbReference type="Gene3D" id="1.10.357.10">
    <property type="entry name" value="Tetracycline Repressor, domain 2"/>
    <property type="match status" value="1"/>
</dbReference>